<dbReference type="EMBL" id="GBRH01168151">
    <property type="protein sequence ID" value="JAE29745.1"/>
    <property type="molecule type" value="Transcribed_RNA"/>
</dbReference>
<name>A0A0A9GXN4_ARUDO</name>
<sequence>MVQHYFLCLLSLLLLPSAPQDASVCPLIPPLSLGLMKKCMLLIQQSLSSYYLCYLLG</sequence>
<feature type="signal peptide" evidence="1">
    <location>
        <begin position="1"/>
        <end position="22"/>
    </location>
</feature>
<reference evidence="2" key="2">
    <citation type="journal article" date="2015" name="Data Brief">
        <title>Shoot transcriptome of the giant reed, Arundo donax.</title>
        <authorList>
            <person name="Barrero R.A."/>
            <person name="Guerrero F.D."/>
            <person name="Moolhuijzen P."/>
            <person name="Goolsby J.A."/>
            <person name="Tidwell J."/>
            <person name="Bellgard S.E."/>
            <person name="Bellgard M.I."/>
        </authorList>
    </citation>
    <scope>NUCLEOTIDE SEQUENCE</scope>
    <source>
        <tissue evidence="2">Shoot tissue taken approximately 20 cm above the soil surface</tissue>
    </source>
</reference>
<reference evidence="2" key="1">
    <citation type="submission" date="2014-09" db="EMBL/GenBank/DDBJ databases">
        <authorList>
            <person name="Magalhaes I.L.F."/>
            <person name="Oliveira U."/>
            <person name="Santos F.R."/>
            <person name="Vidigal T.H.D.A."/>
            <person name="Brescovit A.D."/>
            <person name="Santos A.J."/>
        </authorList>
    </citation>
    <scope>NUCLEOTIDE SEQUENCE</scope>
    <source>
        <tissue evidence="2">Shoot tissue taken approximately 20 cm above the soil surface</tissue>
    </source>
</reference>
<evidence type="ECO:0000256" key="1">
    <source>
        <dbReference type="SAM" id="SignalP"/>
    </source>
</evidence>
<dbReference type="AlphaFoldDB" id="A0A0A9GXN4"/>
<accession>A0A0A9GXN4</accession>
<keyword evidence="1" id="KW-0732">Signal</keyword>
<protein>
    <submittedName>
        <fullName evidence="2">Uncharacterized protein</fullName>
    </submittedName>
</protein>
<organism evidence="2">
    <name type="scientific">Arundo donax</name>
    <name type="common">Giant reed</name>
    <name type="synonym">Donax arundinaceus</name>
    <dbReference type="NCBI Taxonomy" id="35708"/>
    <lineage>
        <taxon>Eukaryota</taxon>
        <taxon>Viridiplantae</taxon>
        <taxon>Streptophyta</taxon>
        <taxon>Embryophyta</taxon>
        <taxon>Tracheophyta</taxon>
        <taxon>Spermatophyta</taxon>
        <taxon>Magnoliopsida</taxon>
        <taxon>Liliopsida</taxon>
        <taxon>Poales</taxon>
        <taxon>Poaceae</taxon>
        <taxon>PACMAD clade</taxon>
        <taxon>Arundinoideae</taxon>
        <taxon>Arundineae</taxon>
        <taxon>Arundo</taxon>
    </lineage>
</organism>
<proteinExistence type="predicted"/>
<feature type="chain" id="PRO_5002046419" evidence="1">
    <location>
        <begin position="23"/>
        <end position="57"/>
    </location>
</feature>
<evidence type="ECO:0000313" key="2">
    <source>
        <dbReference type="EMBL" id="JAE29745.1"/>
    </source>
</evidence>